<accession>A0A1J8PA36</accession>
<evidence type="ECO:0000313" key="8">
    <source>
        <dbReference type="Proteomes" id="UP000183924"/>
    </source>
</evidence>
<reference evidence="7 8" key="1">
    <citation type="submission" date="2016-03" db="EMBL/GenBank/DDBJ databases">
        <title>Comparative genomics of Rickettsiella.</title>
        <authorList>
            <person name="Chandler C."/>
            <person name="Wang Y."/>
        </authorList>
    </citation>
    <scope>NUCLEOTIDE SEQUENCE [LARGE SCALE GENOMIC DNA]</scope>
    <source>
        <strain evidence="7 8">RCFS May 2013</strain>
    </source>
</reference>
<dbReference type="InterPro" id="IPR039261">
    <property type="entry name" value="FNR_nucleotide-bd"/>
</dbReference>
<dbReference type="STRING" id="1225476.A1D18_05180"/>
<comment type="catalytic activity">
    <reaction evidence="5">
        <text>2 reduced [2Fe-2S]-[ferredoxin] + NADP(+) + H(+) = 2 oxidized [2Fe-2S]-[ferredoxin] + NADPH</text>
        <dbReference type="Rhea" id="RHEA:20125"/>
        <dbReference type="Rhea" id="RHEA-COMP:10000"/>
        <dbReference type="Rhea" id="RHEA-COMP:10001"/>
        <dbReference type="ChEBI" id="CHEBI:15378"/>
        <dbReference type="ChEBI" id="CHEBI:33737"/>
        <dbReference type="ChEBI" id="CHEBI:33738"/>
        <dbReference type="ChEBI" id="CHEBI:57783"/>
        <dbReference type="ChEBI" id="CHEBI:58349"/>
        <dbReference type="EC" id="1.18.1.2"/>
    </reaction>
</comment>
<dbReference type="AlphaFoldDB" id="A0A1J8PA36"/>
<evidence type="ECO:0000256" key="2">
    <source>
        <dbReference type="ARBA" id="ARBA00013223"/>
    </source>
</evidence>
<dbReference type="Gene3D" id="3.40.50.80">
    <property type="entry name" value="Nucleotide-binding domain of ferredoxin-NADP reductase (FNR) module"/>
    <property type="match status" value="1"/>
</dbReference>
<dbReference type="SUPFAM" id="SSF52343">
    <property type="entry name" value="Ferredoxin reductase-like, C-terminal NADP-linked domain"/>
    <property type="match status" value="1"/>
</dbReference>
<dbReference type="OrthoDB" id="9784483at2"/>
<dbReference type="GO" id="GO:0000166">
    <property type="term" value="F:nucleotide binding"/>
    <property type="evidence" value="ECO:0007669"/>
    <property type="project" value="UniProtKB-KW"/>
</dbReference>
<dbReference type="InterPro" id="IPR033892">
    <property type="entry name" value="FNR_bac"/>
</dbReference>
<gene>
    <name evidence="7" type="ORF">A1D18_05180</name>
</gene>
<dbReference type="InterPro" id="IPR017938">
    <property type="entry name" value="Riboflavin_synthase-like_b-brl"/>
</dbReference>
<protein>
    <recommendedName>
        <fullName evidence="2">ferredoxin--NADP(+) reductase</fullName>
        <ecNumber evidence="2">1.18.1.2</ecNumber>
    </recommendedName>
</protein>
<dbReference type="GO" id="GO:0004324">
    <property type="term" value="F:ferredoxin-NADP+ reductase activity"/>
    <property type="evidence" value="ECO:0007669"/>
    <property type="project" value="UniProtKB-EC"/>
</dbReference>
<comment type="cofactor">
    <cofactor evidence="4">
        <name>[2Fe-2S] cluster</name>
        <dbReference type="ChEBI" id="CHEBI:190135"/>
    </cofactor>
</comment>
<dbReference type="InterPro" id="IPR001433">
    <property type="entry name" value="OxRdtase_FAD/NAD-bd"/>
</dbReference>
<evidence type="ECO:0000313" key="7">
    <source>
        <dbReference type="EMBL" id="OIZ94247.1"/>
    </source>
</evidence>
<dbReference type="EMBL" id="LUKY01000033">
    <property type="protein sequence ID" value="OIZ94247.1"/>
    <property type="molecule type" value="Genomic_DNA"/>
</dbReference>
<dbReference type="PRINTS" id="PR00371">
    <property type="entry name" value="FPNCR"/>
</dbReference>
<keyword evidence="8" id="KW-1185">Reference proteome</keyword>
<evidence type="ECO:0000256" key="3">
    <source>
        <dbReference type="ARBA" id="ARBA00022741"/>
    </source>
</evidence>
<comment type="caution">
    <text evidence="7">The sequence shown here is derived from an EMBL/GenBank/DDBJ whole genome shotgun (WGS) entry which is preliminary data.</text>
</comment>
<dbReference type="InterPro" id="IPR008333">
    <property type="entry name" value="Cbr1-like_FAD-bd_dom"/>
</dbReference>
<dbReference type="InterPro" id="IPR001709">
    <property type="entry name" value="Flavoprot_Pyr_Nucl_cyt_Rdtase"/>
</dbReference>
<comment type="similarity">
    <text evidence="1">Belongs to the ferredoxin--NADP reductase type 1 family.</text>
</comment>
<evidence type="ECO:0000259" key="6">
    <source>
        <dbReference type="PROSITE" id="PS51384"/>
    </source>
</evidence>
<dbReference type="Gene3D" id="2.40.30.10">
    <property type="entry name" value="Translation factors"/>
    <property type="match status" value="1"/>
</dbReference>
<dbReference type="InterPro" id="IPR050415">
    <property type="entry name" value="MRET"/>
</dbReference>
<dbReference type="Proteomes" id="UP000183924">
    <property type="component" value="Unassembled WGS sequence"/>
</dbReference>
<dbReference type="PRINTS" id="PR00410">
    <property type="entry name" value="PHEHYDRXLASE"/>
</dbReference>
<evidence type="ECO:0000256" key="1">
    <source>
        <dbReference type="ARBA" id="ARBA00008312"/>
    </source>
</evidence>
<dbReference type="EC" id="1.18.1.2" evidence="2"/>
<dbReference type="PROSITE" id="PS51384">
    <property type="entry name" value="FAD_FR"/>
    <property type="match status" value="1"/>
</dbReference>
<dbReference type="PANTHER" id="PTHR47354">
    <property type="entry name" value="NADH OXIDOREDUCTASE HCR"/>
    <property type="match status" value="1"/>
</dbReference>
<evidence type="ECO:0000256" key="5">
    <source>
        <dbReference type="ARBA" id="ARBA00047776"/>
    </source>
</evidence>
<dbReference type="InterPro" id="IPR017927">
    <property type="entry name" value="FAD-bd_FR_type"/>
</dbReference>
<dbReference type="Pfam" id="PF00970">
    <property type="entry name" value="FAD_binding_6"/>
    <property type="match status" value="1"/>
</dbReference>
<dbReference type="PANTHER" id="PTHR47354:SF5">
    <property type="entry name" value="PROTEIN RFBI"/>
    <property type="match status" value="1"/>
</dbReference>
<dbReference type="RefSeq" id="WP_071662740.1">
    <property type="nucleotide sequence ID" value="NZ_LUKY01000033.1"/>
</dbReference>
<dbReference type="SUPFAM" id="SSF63380">
    <property type="entry name" value="Riboflavin synthase domain-like"/>
    <property type="match status" value="1"/>
</dbReference>
<evidence type="ECO:0000256" key="4">
    <source>
        <dbReference type="ARBA" id="ARBA00034078"/>
    </source>
</evidence>
<keyword evidence="3" id="KW-0547">Nucleotide-binding</keyword>
<feature type="domain" description="FAD-binding FR-type" evidence="6">
    <location>
        <begin position="3"/>
        <end position="106"/>
    </location>
</feature>
<sequence length="247" mass="28598">MSRKEFHLTLEASEQIAPDVKHFIFRYEEGESFEFIPGQFITLHIPTAEKTLRRSYSIANKTHQATNKIEFAASYVPAGIASELLFTLKPGDRVTATGPFGRLILREEMPERYVLVATGTGVTPYRTMLAELEHRFKLRPCFKVILLFGVRRPEDLLYRNEFIAFSEKNAWFEFHAYYSRVKLKEALSYEHTGYVLNAFSEIKPNAKQDIVYLCGNPNMVDEVFTLLVKSYAFPTDIIRREKYISSN</sequence>
<name>A0A1J8PA36_9COXI</name>
<dbReference type="CDD" id="cd06195">
    <property type="entry name" value="FNR1"/>
    <property type="match status" value="1"/>
</dbReference>
<organism evidence="7 8">
    <name type="scientific">Candidatus Rickettsiella isopodorum</name>
    <dbReference type="NCBI Taxonomy" id="1225476"/>
    <lineage>
        <taxon>Bacteria</taxon>
        <taxon>Pseudomonadati</taxon>
        <taxon>Pseudomonadota</taxon>
        <taxon>Gammaproteobacteria</taxon>
        <taxon>Legionellales</taxon>
        <taxon>Coxiellaceae</taxon>
        <taxon>Rickettsiella</taxon>
    </lineage>
</organism>
<proteinExistence type="inferred from homology"/>
<dbReference type="Pfam" id="PF00175">
    <property type="entry name" value="NAD_binding_1"/>
    <property type="match status" value="1"/>
</dbReference>